<evidence type="ECO:0000313" key="1">
    <source>
        <dbReference type="EMBL" id="QOV05536.1"/>
    </source>
</evidence>
<accession>A0A7M2QNA3</accession>
<protein>
    <submittedName>
        <fullName evidence="1">Uncharacterized protein</fullName>
    </submittedName>
</protein>
<sequence length="70" mass="7685">MSIVPSFIGRKQNKITLYGVKYKAQEQAGCTGCAFGSVESCDQPISVEGRSLCARTSRKDGRSIVWIKKD</sequence>
<reference evidence="1" key="1">
    <citation type="submission" date="2020-09" db="EMBL/GenBank/DDBJ databases">
        <authorList>
            <person name="Eze J.U."/>
            <person name="Rahube T.O."/>
        </authorList>
    </citation>
    <scope>NUCLEOTIDE SEQUENCE</scope>
</reference>
<dbReference type="EMBL" id="MT993626">
    <property type="protein sequence ID" value="QOV05536.1"/>
    <property type="molecule type" value="Genomic_DNA"/>
</dbReference>
<organism evidence="1">
    <name type="scientific">feces metagenome</name>
    <dbReference type="NCBI Taxonomy" id="1861841"/>
    <lineage>
        <taxon>unclassified sequences</taxon>
        <taxon>metagenomes</taxon>
        <taxon>organismal metagenomes</taxon>
    </lineage>
</organism>
<proteinExistence type="predicted"/>
<name>A0A7M2QNA3_9ZZZZ</name>
<dbReference type="AlphaFoldDB" id="A0A7M2QNA3"/>